<dbReference type="InterPro" id="IPR015892">
    <property type="entry name" value="Carbonic_anhydrase_CS"/>
</dbReference>
<name>A0A1A5FGM4_RIEAN</name>
<dbReference type="Gene3D" id="3.40.1050.10">
    <property type="entry name" value="Carbonic anhydrase"/>
    <property type="match status" value="1"/>
</dbReference>
<dbReference type="EMBL" id="JAOZYT010000012">
    <property type="protein sequence ID" value="MCW0523308.1"/>
    <property type="molecule type" value="Genomic_DNA"/>
</dbReference>
<comment type="function">
    <text evidence="7">Reversible hydration of carbon dioxide.</text>
</comment>
<dbReference type="GO" id="GO:0034599">
    <property type="term" value="P:cellular response to oxidative stress"/>
    <property type="evidence" value="ECO:0007669"/>
    <property type="project" value="TreeGrafter"/>
</dbReference>
<dbReference type="GO" id="GO:0015976">
    <property type="term" value="P:carbon utilization"/>
    <property type="evidence" value="ECO:0007669"/>
    <property type="project" value="InterPro"/>
</dbReference>
<dbReference type="PANTHER" id="PTHR11002">
    <property type="entry name" value="CARBONIC ANHYDRASE"/>
    <property type="match status" value="1"/>
</dbReference>
<dbReference type="InterPro" id="IPR001765">
    <property type="entry name" value="Carbonic_anhydrase"/>
</dbReference>
<evidence type="ECO:0000256" key="2">
    <source>
        <dbReference type="ARBA" id="ARBA00022723"/>
    </source>
</evidence>
<dbReference type="EC" id="4.2.1.1" evidence="7"/>
<sequence>MPNSYEVIFENNKKWVESKLGGDADFFKNLAKNQTPDFLYIGCSDSRATAEELMGAQPGEVFVHRNIANVVNTLDMSSTAVIQYAVEHLKVKHIVVCGHYNCGGVKAAMSSQDLGLLNPWLRTIRDVYRLHQAELDAIEDEHKRFDRLVELNVQEQCINVIKMACVQERYILEEFPIVHGWVFDLRTGKLIDLNLDFAKMLKDIQKIYNLTDSDWVMSRRNNKNLNP</sequence>
<feature type="binding site" evidence="6">
    <location>
        <position position="43"/>
    </location>
    <ligand>
        <name>Zn(2+)</name>
        <dbReference type="ChEBI" id="CHEBI:29105"/>
    </ligand>
</feature>
<dbReference type="FunFam" id="3.40.1050.10:FF:000001">
    <property type="entry name" value="Carbonic anhydrase"/>
    <property type="match status" value="1"/>
</dbReference>
<accession>A0A1A5FGM4</accession>
<evidence type="ECO:0000256" key="4">
    <source>
        <dbReference type="ARBA" id="ARBA00023239"/>
    </source>
</evidence>
<gene>
    <name evidence="8" type="primary">can</name>
    <name evidence="8" type="ORF">AB406_0755</name>
    <name evidence="9" type="ORF">OKE68_03110</name>
</gene>
<reference evidence="8 10" key="1">
    <citation type="submission" date="2015-06" db="EMBL/GenBank/DDBJ databases">
        <title>R. anatipestifer strain HXb2 is the most virulent strain so far, and the genome sequence would help us uncover the pathogenesis.</title>
        <authorList>
            <person name="Hu Q."/>
            <person name="Qi J."/>
            <person name="Bo H."/>
            <person name="Liu G."/>
            <person name="Tao M."/>
            <person name="Ding Y."/>
            <person name="Xue Y."/>
        </authorList>
    </citation>
    <scope>NUCLEOTIDE SEQUENCE [LARGE SCALE GENOMIC DNA]</scope>
    <source>
        <strain evidence="8 10">HXb2</strain>
    </source>
</reference>
<dbReference type="GO" id="GO:0005737">
    <property type="term" value="C:cytoplasm"/>
    <property type="evidence" value="ECO:0007669"/>
    <property type="project" value="TreeGrafter"/>
</dbReference>
<dbReference type="InterPro" id="IPR036874">
    <property type="entry name" value="Carbonic_anhydrase_sf"/>
</dbReference>
<dbReference type="RefSeq" id="WP_014937977.1">
    <property type="nucleotide sequence ID" value="NZ_CP011859.1"/>
</dbReference>
<reference evidence="9" key="2">
    <citation type="submission" date="2022-10" db="EMBL/GenBank/DDBJ databases">
        <title>Sifting through the core-genome to identify putative cross-protective antigens against Riemerella anatipestifer.</title>
        <authorList>
            <person name="Zheng X."/>
            <person name="Zhang W."/>
        </authorList>
    </citation>
    <scope>NUCLEOTIDE SEQUENCE</scope>
    <source>
        <strain evidence="9">ZWRA178</strain>
    </source>
</reference>
<comment type="cofactor">
    <cofactor evidence="6">
        <name>Zn(2+)</name>
        <dbReference type="ChEBI" id="CHEBI:29105"/>
    </cofactor>
    <text evidence="6">Binds 1 zinc ion per subunit.</text>
</comment>
<dbReference type="PROSITE" id="PS00705">
    <property type="entry name" value="PROK_CO2_ANHYDRASE_2"/>
    <property type="match status" value="1"/>
</dbReference>
<feature type="binding site" evidence="6">
    <location>
        <position position="102"/>
    </location>
    <ligand>
        <name>Zn(2+)</name>
        <dbReference type="ChEBI" id="CHEBI:29105"/>
    </ligand>
</feature>
<proteinExistence type="inferred from homology"/>
<evidence type="ECO:0000256" key="5">
    <source>
        <dbReference type="ARBA" id="ARBA00048348"/>
    </source>
</evidence>
<dbReference type="Pfam" id="PF00484">
    <property type="entry name" value="Pro_CA"/>
    <property type="match status" value="1"/>
</dbReference>
<evidence type="ECO:0000256" key="7">
    <source>
        <dbReference type="RuleBase" id="RU003956"/>
    </source>
</evidence>
<evidence type="ECO:0000313" key="9">
    <source>
        <dbReference type="EMBL" id="MCW0523308.1"/>
    </source>
</evidence>
<dbReference type="EMBL" id="CP011859">
    <property type="protein sequence ID" value="AQY21712.1"/>
    <property type="molecule type" value="Genomic_DNA"/>
</dbReference>
<keyword evidence="3 6" id="KW-0862">Zinc</keyword>
<evidence type="ECO:0000313" key="8">
    <source>
        <dbReference type="EMBL" id="AQY21712.1"/>
    </source>
</evidence>
<evidence type="ECO:0000313" key="10">
    <source>
        <dbReference type="Proteomes" id="UP000189883"/>
    </source>
</evidence>
<dbReference type="AlphaFoldDB" id="A0A1A5FGM4"/>
<comment type="catalytic activity">
    <reaction evidence="5 7">
        <text>hydrogencarbonate + H(+) = CO2 + H2O</text>
        <dbReference type="Rhea" id="RHEA:10748"/>
        <dbReference type="ChEBI" id="CHEBI:15377"/>
        <dbReference type="ChEBI" id="CHEBI:15378"/>
        <dbReference type="ChEBI" id="CHEBI:16526"/>
        <dbReference type="ChEBI" id="CHEBI:17544"/>
        <dbReference type="EC" id="4.2.1.1"/>
    </reaction>
</comment>
<protein>
    <recommendedName>
        <fullName evidence="7">Carbonic anhydrase</fullName>
        <ecNumber evidence="7">4.2.1.1</ecNumber>
    </recommendedName>
    <alternativeName>
        <fullName evidence="7">Carbonate dehydratase</fullName>
    </alternativeName>
</protein>
<keyword evidence="4 7" id="KW-0456">Lyase</keyword>
<dbReference type="Proteomes" id="UP000189883">
    <property type="component" value="Chromosome"/>
</dbReference>
<feature type="binding site" evidence="6">
    <location>
        <position position="99"/>
    </location>
    <ligand>
        <name>Zn(2+)</name>
        <dbReference type="ChEBI" id="CHEBI:29105"/>
    </ligand>
</feature>
<comment type="similarity">
    <text evidence="1 7">Belongs to the beta-class carbonic anhydrase family.</text>
</comment>
<dbReference type="GO" id="GO:0004089">
    <property type="term" value="F:carbonate dehydratase activity"/>
    <property type="evidence" value="ECO:0007669"/>
    <property type="project" value="UniProtKB-UniRule"/>
</dbReference>
<evidence type="ECO:0000256" key="3">
    <source>
        <dbReference type="ARBA" id="ARBA00022833"/>
    </source>
</evidence>
<dbReference type="OrthoDB" id="9797527at2"/>
<dbReference type="Proteomes" id="UP001207440">
    <property type="component" value="Unassembled WGS sequence"/>
</dbReference>
<feature type="binding site" evidence="6">
    <location>
        <position position="45"/>
    </location>
    <ligand>
        <name>Zn(2+)</name>
        <dbReference type="ChEBI" id="CHEBI:29105"/>
    </ligand>
</feature>
<organism evidence="8 10">
    <name type="scientific">Riemerella anatipestifer</name>
    <name type="common">Moraxella anatipestifer</name>
    <dbReference type="NCBI Taxonomy" id="34085"/>
    <lineage>
        <taxon>Bacteria</taxon>
        <taxon>Pseudomonadati</taxon>
        <taxon>Bacteroidota</taxon>
        <taxon>Flavobacteriia</taxon>
        <taxon>Flavobacteriales</taxon>
        <taxon>Weeksellaceae</taxon>
        <taxon>Riemerella</taxon>
    </lineage>
</organism>
<dbReference type="SMART" id="SM00947">
    <property type="entry name" value="Pro_CA"/>
    <property type="match status" value="1"/>
</dbReference>
<dbReference type="CDD" id="cd00883">
    <property type="entry name" value="beta_CA_cladeA"/>
    <property type="match status" value="1"/>
</dbReference>
<dbReference type="PANTHER" id="PTHR11002:SF51">
    <property type="entry name" value="CARBONIC ANHYDRASE"/>
    <property type="match status" value="1"/>
</dbReference>
<dbReference type="GO" id="GO:0071244">
    <property type="term" value="P:cellular response to carbon dioxide"/>
    <property type="evidence" value="ECO:0007669"/>
    <property type="project" value="TreeGrafter"/>
</dbReference>
<evidence type="ECO:0000256" key="1">
    <source>
        <dbReference type="ARBA" id="ARBA00006217"/>
    </source>
</evidence>
<dbReference type="SUPFAM" id="SSF53056">
    <property type="entry name" value="beta-carbonic anhydrase, cab"/>
    <property type="match status" value="1"/>
</dbReference>
<dbReference type="GO" id="GO:0008270">
    <property type="term" value="F:zinc ion binding"/>
    <property type="evidence" value="ECO:0007669"/>
    <property type="project" value="UniProtKB-UniRule"/>
</dbReference>
<evidence type="ECO:0000256" key="6">
    <source>
        <dbReference type="PIRSR" id="PIRSR601765-1"/>
    </source>
</evidence>
<keyword evidence="2 6" id="KW-0479">Metal-binding</keyword>